<evidence type="ECO:0000313" key="3">
    <source>
        <dbReference type="Proteomes" id="UP001600888"/>
    </source>
</evidence>
<dbReference type="InterPro" id="IPR024079">
    <property type="entry name" value="MetalloPept_cat_dom_sf"/>
</dbReference>
<keyword evidence="1" id="KW-0732">Signal</keyword>
<dbReference type="Proteomes" id="UP001600888">
    <property type="component" value="Unassembled WGS sequence"/>
</dbReference>
<proteinExistence type="predicted"/>
<name>A0ABR4FCV2_9PEZI</name>
<gene>
    <name evidence="2" type="ORF">FJTKL_09480</name>
</gene>
<dbReference type="SUPFAM" id="SSF55486">
    <property type="entry name" value="Metalloproteases ('zincins'), catalytic domain"/>
    <property type="match status" value="1"/>
</dbReference>
<protein>
    <submittedName>
        <fullName evidence="2">Uncharacterized protein</fullName>
    </submittedName>
</protein>
<keyword evidence="3" id="KW-1185">Reference proteome</keyword>
<sequence length="375" mass="42158">MLLASIAIFISVFVPAVRGGSAVWQPQLQHNNHDLVVTAEESGYAVKGGLARRDLLQKRYFAMKPDPVRRRWPQRTISYCYESTAARGALHKSLIAATNLWKTAGLASAAYKYKEIADPGSSCTGHEDRHQILVISITPDQWTTDQDAGYATVGVPALDDRKPDYVGPEMYINHNLYVAEGKTRFVATIAHELGHVWGLYHEHQNKLFWELPYSSSQGQVFGTNFHCARFHDYAAARDRIREKYPNDPAELERVTGLICRIMSFAQDYHFSAASYLPEGSSAAMQWPNEIPRTGATNNYVDWSSVMIYAGGDMLLKNDGSSFDENDKPSQGDIVGIRKIYDDAFSAHEFPTLPSSTKSPFYTKWKDMVKKKVCKE</sequence>
<comment type="caution">
    <text evidence="2">The sequence shown here is derived from an EMBL/GenBank/DDBJ whole genome shotgun (WGS) entry which is preliminary data.</text>
</comment>
<dbReference type="Gene3D" id="3.40.390.10">
    <property type="entry name" value="Collagenase (Catalytic Domain)"/>
    <property type="match status" value="1"/>
</dbReference>
<feature type="signal peptide" evidence="1">
    <location>
        <begin position="1"/>
        <end position="19"/>
    </location>
</feature>
<dbReference type="EMBL" id="JBAWTH010000003">
    <property type="protein sequence ID" value="KAL2292522.1"/>
    <property type="molecule type" value="Genomic_DNA"/>
</dbReference>
<accession>A0ABR4FCV2</accession>
<evidence type="ECO:0000256" key="1">
    <source>
        <dbReference type="SAM" id="SignalP"/>
    </source>
</evidence>
<organism evidence="2 3">
    <name type="scientific">Diaporthe vaccinii</name>
    <dbReference type="NCBI Taxonomy" id="105482"/>
    <lineage>
        <taxon>Eukaryota</taxon>
        <taxon>Fungi</taxon>
        <taxon>Dikarya</taxon>
        <taxon>Ascomycota</taxon>
        <taxon>Pezizomycotina</taxon>
        <taxon>Sordariomycetes</taxon>
        <taxon>Sordariomycetidae</taxon>
        <taxon>Diaporthales</taxon>
        <taxon>Diaporthaceae</taxon>
        <taxon>Diaporthe</taxon>
        <taxon>Diaporthe eres species complex</taxon>
    </lineage>
</organism>
<evidence type="ECO:0000313" key="2">
    <source>
        <dbReference type="EMBL" id="KAL2292522.1"/>
    </source>
</evidence>
<reference evidence="2 3" key="1">
    <citation type="submission" date="2024-03" db="EMBL/GenBank/DDBJ databases">
        <title>A high-quality draft genome sequence of Diaporthe vaccinii, a causative agent of upright dieback and viscid rot disease in cranberry plants.</title>
        <authorList>
            <person name="Sarrasin M."/>
            <person name="Lang B.F."/>
            <person name="Burger G."/>
        </authorList>
    </citation>
    <scope>NUCLEOTIDE SEQUENCE [LARGE SCALE GENOMIC DNA]</scope>
    <source>
        <strain evidence="2 3">IS7</strain>
    </source>
</reference>
<feature type="chain" id="PRO_5045949564" evidence="1">
    <location>
        <begin position="20"/>
        <end position="375"/>
    </location>
</feature>